<dbReference type="RefSeq" id="WP_106524711.1">
    <property type="nucleotide sequence ID" value="NZ_PYGD01000011.1"/>
</dbReference>
<keyword evidence="2" id="KW-1185">Reference proteome</keyword>
<dbReference type="InterPro" id="IPR058238">
    <property type="entry name" value="Lant_leader_dom"/>
</dbReference>
<reference evidence="1 2" key="1">
    <citation type="submission" date="2018-03" db="EMBL/GenBank/DDBJ databases">
        <title>Genomic Encyclopedia of Type Strains, Phase III (KMG-III): the genomes of soil and plant-associated and newly described type strains.</title>
        <authorList>
            <person name="Whitman W."/>
        </authorList>
    </citation>
    <scope>NUCLEOTIDE SEQUENCE [LARGE SCALE GENOMIC DNA]</scope>
    <source>
        <strain evidence="1 2">CGMCC 1.12700</strain>
    </source>
</reference>
<proteinExistence type="predicted"/>
<accession>A0A2P8CWW1</accession>
<dbReference type="EMBL" id="PYGD01000011">
    <property type="protein sequence ID" value="PSK89458.1"/>
    <property type="molecule type" value="Genomic_DNA"/>
</dbReference>
<gene>
    <name evidence="1" type="ORF">B0I18_11110</name>
</gene>
<comment type="caution">
    <text evidence="1">The sequence shown here is derived from an EMBL/GenBank/DDBJ whole genome shotgun (WGS) entry which is preliminary data.</text>
</comment>
<dbReference type="AlphaFoldDB" id="A0A2P8CWW1"/>
<protein>
    <submittedName>
        <fullName evidence="1">Uncharacterized protein</fullName>
    </submittedName>
</protein>
<sequence>MKKQKVMLKKLSIHKGTIAALTDNLQEGAKGGASGTGWGCKGPSYCEWSKPPECTQPTQLCPVTVNLCGPSVDIICIP</sequence>
<dbReference type="NCBIfam" id="NF038153">
    <property type="entry name" value="lant_leader_L1a"/>
    <property type="match status" value="1"/>
</dbReference>
<dbReference type="Proteomes" id="UP000240572">
    <property type="component" value="Unassembled WGS sequence"/>
</dbReference>
<name>A0A2P8CWW1_9BACT</name>
<evidence type="ECO:0000313" key="2">
    <source>
        <dbReference type="Proteomes" id="UP000240572"/>
    </source>
</evidence>
<organism evidence="1 2">
    <name type="scientific">Taibaiella chishuiensis</name>
    <dbReference type="NCBI Taxonomy" id="1434707"/>
    <lineage>
        <taxon>Bacteria</taxon>
        <taxon>Pseudomonadati</taxon>
        <taxon>Bacteroidota</taxon>
        <taxon>Chitinophagia</taxon>
        <taxon>Chitinophagales</taxon>
        <taxon>Chitinophagaceae</taxon>
        <taxon>Taibaiella</taxon>
    </lineage>
</organism>
<evidence type="ECO:0000313" key="1">
    <source>
        <dbReference type="EMBL" id="PSK89458.1"/>
    </source>
</evidence>